<evidence type="ECO:0000259" key="4">
    <source>
        <dbReference type="Pfam" id="PF01515"/>
    </source>
</evidence>
<organism evidence="5 6">
    <name type="scientific">Abyssicoccus albus</name>
    <dbReference type="NCBI Taxonomy" id="1817405"/>
    <lineage>
        <taxon>Bacteria</taxon>
        <taxon>Bacillati</taxon>
        <taxon>Bacillota</taxon>
        <taxon>Bacilli</taxon>
        <taxon>Bacillales</taxon>
        <taxon>Abyssicoccaceae</taxon>
    </lineage>
</organism>
<dbReference type="InterPro" id="IPR002505">
    <property type="entry name" value="PTA_PTB"/>
</dbReference>
<keyword evidence="3" id="KW-0012">Acyltransferase</keyword>
<evidence type="ECO:0000313" key="5">
    <source>
        <dbReference type="EMBL" id="RPF58068.1"/>
    </source>
</evidence>
<dbReference type="Gene3D" id="3.40.718.10">
    <property type="entry name" value="Isopropylmalate Dehydrogenase"/>
    <property type="match status" value="1"/>
</dbReference>
<dbReference type="InterPro" id="IPR012147">
    <property type="entry name" value="P_Ac_Bu_trans"/>
</dbReference>
<dbReference type="EMBL" id="RKRK01000002">
    <property type="protein sequence ID" value="RPF58068.1"/>
    <property type="molecule type" value="Genomic_DNA"/>
</dbReference>
<sequence length="292" mass="32622">MNYEDILNKGLNKPQTVGVINPYDSSTIEAINQVLETTDQIQFKLYGQVESMSHFEDIDNEQIELNLYDHNEDALKACFNDLKLGQFDVLMKGLIETKLLLKKVINKEYNLIESGQLLSHIALFDIPTYEKPIWITDCAMNLYPDLDAKKRILDNTIESVFKVGYDNICVGILSATETVNPKLQSSVDADQLAKEYIDNEHIHIDGPLALDIAINKHAIEQKNLQLDTNGACDVLLVPSLDVGNVLYKSLIYFANANVSGILVGAKHPIVLTSRADSAQNKFNSLRLALSVQ</sequence>
<dbReference type="Proteomes" id="UP000277108">
    <property type="component" value="Unassembled WGS sequence"/>
</dbReference>
<protein>
    <submittedName>
        <fullName evidence="5">Phosphate butyryltransferase</fullName>
    </submittedName>
</protein>
<evidence type="ECO:0000256" key="2">
    <source>
        <dbReference type="ARBA" id="ARBA00022679"/>
    </source>
</evidence>
<dbReference type="AlphaFoldDB" id="A0A3N5C6T7"/>
<dbReference type="GO" id="GO:0006085">
    <property type="term" value="P:acetyl-CoA biosynthetic process"/>
    <property type="evidence" value="ECO:0007669"/>
    <property type="project" value="UniProtKB-UniPathway"/>
</dbReference>
<feature type="domain" description="Phosphate acetyl/butaryl transferase" evidence="4">
    <location>
        <begin position="71"/>
        <end position="286"/>
    </location>
</feature>
<dbReference type="PANTHER" id="PTHR43356">
    <property type="entry name" value="PHOSPHATE ACETYLTRANSFERASE"/>
    <property type="match status" value="1"/>
</dbReference>
<comment type="caution">
    <text evidence="5">The sequence shown here is derived from an EMBL/GenBank/DDBJ whole genome shotgun (WGS) entry which is preliminary data.</text>
</comment>
<gene>
    <name evidence="5" type="ORF">EDD62_0706</name>
</gene>
<reference evidence="5 6" key="1">
    <citation type="submission" date="2018-11" db="EMBL/GenBank/DDBJ databases">
        <title>Genomic Encyclopedia of Type Strains, Phase IV (KMG-IV): sequencing the most valuable type-strain genomes for metagenomic binning, comparative biology and taxonomic classification.</title>
        <authorList>
            <person name="Goeker M."/>
        </authorList>
    </citation>
    <scope>NUCLEOTIDE SEQUENCE [LARGE SCALE GENOMIC DNA]</scope>
    <source>
        <strain evidence="5 6">DSM 29158</strain>
    </source>
</reference>
<comment type="similarity">
    <text evidence="1">Belongs to the phosphate acetyltransferase and butyryltransferase family.</text>
</comment>
<dbReference type="UniPathway" id="UPA00340">
    <property type="reaction ID" value="UER00459"/>
</dbReference>
<dbReference type="SUPFAM" id="SSF53659">
    <property type="entry name" value="Isocitrate/Isopropylmalate dehydrogenase-like"/>
    <property type="match status" value="1"/>
</dbReference>
<dbReference type="InterPro" id="IPR050500">
    <property type="entry name" value="Phos_Acetyltrans/Butyryltrans"/>
</dbReference>
<dbReference type="PANTHER" id="PTHR43356:SF2">
    <property type="entry name" value="PHOSPHATE ACETYLTRANSFERASE"/>
    <property type="match status" value="1"/>
</dbReference>
<dbReference type="PIRSF" id="PIRSF000428">
    <property type="entry name" value="P_Ac_trans"/>
    <property type="match status" value="1"/>
</dbReference>
<name>A0A3N5C6T7_9BACL</name>
<evidence type="ECO:0000313" key="6">
    <source>
        <dbReference type="Proteomes" id="UP000277108"/>
    </source>
</evidence>
<accession>A0A3N5C6T7</accession>
<dbReference type="Pfam" id="PF01515">
    <property type="entry name" value="PTA_PTB"/>
    <property type="match status" value="1"/>
</dbReference>
<dbReference type="GO" id="GO:0016746">
    <property type="term" value="F:acyltransferase activity"/>
    <property type="evidence" value="ECO:0007669"/>
    <property type="project" value="UniProtKB-KW"/>
</dbReference>
<dbReference type="RefSeq" id="WP_170152763.1">
    <property type="nucleotide sequence ID" value="NZ_RKRK01000002.1"/>
</dbReference>
<evidence type="ECO:0000256" key="1">
    <source>
        <dbReference type="ARBA" id="ARBA00005656"/>
    </source>
</evidence>
<proteinExistence type="inferred from homology"/>
<keyword evidence="6" id="KW-1185">Reference proteome</keyword>
<keyword evidence="2 5" id="KW-0808">Transferase</keyword>
<evidence type="ECO:0000256" key="3">
    <source>
        <dbReference type="ARBA" id="ARBA00023315"/>
    </source>
</evidence>